<proteinExistence type="predicted"/>
<name>A0A6C6Z5X0_SALPB</name>
<evidence type="ECO:0000313" key="2">
    <source>
        <dbReference type="Proteomes" id="UP000008556"/>
    </source>
</evidence>
<dbReference type="Proteomes" id="UP000008556">
    <property type="component" value="Chromosome"/>
</dbReference>
<reference evidence="1 2" key="1">
    <citation type="submission" date="2007-11" db="EMBL/GenBank/DDBJ databases">
        <authorList>
            <consortium name="The Salmonella enterica serovar Paratyphi B Genome Sequencing Project"/>
            <person name="McClelland M."/>
            <person name="Sanderson E.K."/>
            <person name="Porwollik S."/>
            <person name="Spieth J."/>
            <person name="Clifton W.S."/>
            <person name="Fulton R."/>
            <person name="Cordes M."/>
            <person name="Wollam A."/>
            <person name="Shah N."/>
            <person name="Pepin K."/>
            <person name="Bhonagiri V."/>
            <person name="Nash W."/>
            <person name="Johnson M."/>
            <person name="Thiruvilangam P."/>
            <person name="Wilson R."/>
        </authorList>
    </citation>
    <scope>NUCLEOTIDE SEQUENCE [LARGE SCALE GENOMIC DNA]</scope>
    <source>
        <strain evidence="2">ATCC BAA-1250 / SPB7</strain>
    </source>
</reference>
<protein>
    <submittedName>
        <fullName evidence="1">Uncharacterized protein</fullName>
    </submittedName>
</protein>
<dbReference type="EMBL" id="CP000886">
    <property type="protein sequence ID" value="ABX68917.1"/>
    <property type="molecule type" value="Genomic_DNA"/>
</dbReference>
<dbReference type="KEGG" id="spq:SPAB_03576"/>
<sequence length="41" mass="4581">MALGLLSSSLLMFPYILLAMSVVLDSSRLPHRTQGFLMKIE</sequence>
<accession>A0A6C6Z5X0</accession>
<dbReference type="AlphaFoldDB" id="A0A6C6Z5X0"/>
<organism evidence="1 2">
    <name type="scientific">Salmonella paratyphi B (strain ATCC BAA-1250 / SPB7)</name>
    <dbReference type="NCBI Taxonomy" id="1016998"/>
    <lineage>
        <taxon>Bacteria</taxon>
        <taxon>Pseudomonadati</taxon>
        <taxon>Pseudomonadota</taxon>
        <taxon>Gammaproteobacteria</taxon>
        <taxon>Enterobacterales</taxon>
        <taxon>Enterobacteriaceae</taxon>
        <taxon>Salmonella</taxon>
    </lineage>
</organism>
<evidence type="ECO:0000313" key="1">
    <source>
        <dbReference type="EMBL" id="ABX68917.1"/>
    </source>
</evidence>
<gene>
    <name evidence="1" type="ordered locus">SPAB_03576</name>
</gene>